<sequence>MEPAAAGDPAPPGDVSFPKLHLQSPRQECGPADASDLELRTVRGSDPPHQDADWPSPRDLAVPSNLPTLVPPGDNVPSDRTAFNHAPSKPGRAVQFKTKARRRSNSLRSVHHAMSPVQASSTPVASLQRNRTMGSLHTNKVLTRLGVTSETMRLEKGMKKLGICDHDIQASIEIRRHCGVILSEPLTKEELLLGFSAEQLRRIKAIKTMGTSENEILDVYCKQISNLGIPRGAAATIP</sequence>
<dbReference type="GeneID" id="20079717"/>
<dbReference type="RefSeq" id="XP_008864469.1">
    <property type="nucleotide sequence ID" value="XM_008866247.1"/>
</dbReference>
<evidence type="ECO:0000256" key="1">
    <source>
        <dbReference type="SAM" id="MobiDB-lite"/>
    </source>
</evidence>
<feature type="region of interest" description="Disordered" evidence="1">
    <location>
        <begin position="1"/>
        <end position="64"/>
    </location>
</feature>
<dbReference type="AlphaFoldDB" id="A0A024UJF4"/>
<evidence type="ECO:0000313" key="2">
    <source>
        <dbReference type="EMBL" id="ETW06394.1"/>
    </source>
</evidence>
<dbReference type="EMBL" id="KI913955">
    <property type="protein sequence ID" value="ETW06394.1"/>
    <property type="molecule type" value="Genomic_DNA"/>
</dbReference>
<gene>
    <name evidence="2" type="ORF">H310_02667</name>
</gene>
<dbReference type="OrthoDB" id="196657at2759"/>
<dbReference type="eggNOG" id="ENOG502SB7D">
    <property type="taxonomic scope" value="Eukaryota"/>
</dbReference>
<proteinExistence type="predicted"/>
<dbReference type="VEuPathDB" id="FungiDB:H310_02667"/>
<reference evidence="2" key="1">
    <citation type="submission" date="2013-12" db="EMBL/GenBank/DDBJ databases">
        <title>The Genome Sequence of Aphanomyces invadans NJM9701.</title>
        <authorList>
            <consortium name="The Broad Institute Genomics Platform"/>
            <person name="Russ C."/>
            <person name="Tyler B."/>
            <person name="van West P."/>
            <person name="Dieguez-Uribeondo J."/>
            <person name="Young S.K."/>
            <person name="Zeng Q."/>
            <person name="Gargeya S."/>
            <person name="Fitzgerald M."/>
            <person name="Abouelleil A."/>
            <person name="Alvarado L."/>
            <person name="Chapman S.B."/>
            <person name="Gainer-Dewar J."/>
            <person name="Goldberg J."/>
            <person name="Griggs A."/>
            <person name="Gujja S."/>
            <person name="Hansen M."/>
            <person name="Howarth C."/>
            <person name="Imamovic A."/>
            <person name="Ireland A."/>
            <person name="Larimer J."/>
            <person name="McCowan C."/>
            <person name="Murphy C."/>
            <person name="Pearson M."/>
            <person name="Poon T.W."/>
            <person name="Priest M."/>
            <person name="Roberts A."/>
            <person name="Saif S."/>
            <person name="Shea T."/>
            <person name="Sykes S."/>
            <person name="Wortman J."/>
            <person name="Nusbaum C."/>
            <person name="Birren B."/>
        </authorList>
    </citation>
    <scope>NUCLEOTIDE SEQUENCE [LARGE SCALE GENOMIC DNA]</scope>
    <source>
        <strain evidence="2">NJM9701</strain>
    </source>
</reference>
<name>A0A024UJF4_9STRA</name>
<organism evidence="2">
    <name type="scientific">Aphanomyces invadans</name>
    <dbReference type="NCBI Taxonomy" id="157072"/>
    <lineage>
        <taxon>Eukaryota</taxon>
        <taxon>Sar</taxon>
        <taxon>Stramenopiles</taxon>
        <taxon>Oomycota</taxon>
        <taxon>Saprolegniomycetes</taxon>
        <taxon>Saprolegniales</taxon>
        <taxon>Verrucalvaceae</taxon>
        <taxon>Aphanomyces</taxon>
    </lineage>
</organism>
<protein>
    <submittedName>
        <fullName evidence="2">Uncharacterized protein</fullName>
    </submittedName>
</protein>
<feature type="compositionally biased region" description="Basic and acidic residues" evidence="1">
    <location>
        <begin position="37"/>
        <end position="52"/>
    </location>
</feature>
<accession>A0A024UJF4</accession>